<gene>
    <name evidence="2" type="primary">ORF146580</name>
</gene>
<sequence length="73" mass="8296">MAGYDPRHRGPKESCFPYHLHNLDAVPYMMGRACLLESQIAEYPKRLLCGEQRSGKRSQGGKKSVSKTQSRTR</sequence>
<accession>A0A0B7AYK1</accession>
<dbReference type="AlphaFoldDB" id="A0A0B7AYK1"/>
<reference evidence="2" key="1">
    <citation type="submission" date="2014-12" db="EMBL/GenBank/DDBJ databases">
        <title>Insight into the proteome of Arion vulgaris.</title>
        <authorList>
            <person name="Aradska J."/>
            <person name="Bulat T."/>
            <person name="Smidak R."/>
            <person name="Sarate P."/>
            <person name="Gangsoo J."/>
            <person name="Sialana F."/>
            <person name="Bilban M."/>
            <person name="Lubec G."/>
        </authorList>
    </citation>
    <scope>NUCLEOTIDE SEQUENCE</scope>
    <source>
        <tissue evidence="2">Skin</tissue>
    </source>
</reference>
<evidence type="ECO:0000313" key="2">
    <source>
        <dbReference type="EMBL" id="CEK85136.1"/>
    </source>
</evidence>
<protein>
    <submittedName>
        <fullName evidence="2">Uncharacterized protein</fullName>
    </submittedName>
</protein>
<proteinExistence type="predicted"/>
<name>A0A0B7AYK1_9EUPU</name>
<dbReference type="EMBL" id="HACG01038271">
    <property type="protein sequence ID" value="CEK85136.1"/>
    <property type="molecule type" value="Transcribed_RNA"/>
</dbReference>
<feature type="region of interest" description="Disordered" evidence="1">
    <location>
        <begin position="49"/>
        <end position="73"/>
    </location>
</feature>
<evidence type="ECO:0000256" key="1">
    <source>
        <dbReference type="SAM" id="MobiDB-lite"/>
    </source>
</evidence>
<organism evidence="2">
    <name type="scientific">Arion vulgaris</name>
    <dbReference type="NCBI Taxonomy" id="1028688"/>
    <lineage>
        <taxon>Eukaryota</taxon>
        <taxon>Metazoa</taxon>
        <taxon>Spiralia</taxon>
        <taxon>Lophotrochozoa</taxon>
        <taxon>Mollusca</taxon>
        <taxon>Gastropoda</taxon>
        <taxon>Heterobranchia</taxon>
        <taxon>Euthyneura</taxon>
        <taxon>Panpulmonata</taxon>
        <taxon>Eupulmonata</taxon>
        <taxon>Stylommatophora</taxon>
        <taxon>Helicina</taxon>
        <taxon>Arionoidea</taxon>
        <taxon>Arionidae</taxon>
        <taxon>Arion</taxon>
    </lineage>
</organism>